<dbReference type="AlphaFoldDB" id="A0A1I4NFK6"/>
<gene>
    <name evidence="2" type="ORF">SAMN04487963_1352</name>
</gene>
<evidence type="ECO:0000256" key="1">
    <source>
        <dbReference type="SAM" id="MobiDB-lite"/>
    </source>
</evidence>
<keyword evidence="3" id="KW-1185">Reference proteome</keyword>
<dbReference type="STRING" id="488535.SAMN04487963_1352"/>
<dbReference type="Proteomes" id="UP000198519">
    <property type="component" value="Unassembled WGS sequence"/>
</dbReference>
<accession>A0A1I4NFK6</accession>
<dbReference type="EMBL" id="FOUE01000002">
    <property type="protein sequence ID" value="SFM14166.1"/>
    <property type="molecule type" value="Genomic_DNA"/>
</dbReference>
<sequence>MTTFESRLTPPVLPSPSGDRRDLLGIANSHALNRNATDSADRNLQHLEALGFEVCRAGRRHWVICRRGTQTRIHLYGATELALFVNLRAHQYATLYTGRHST</sequence>
<dbReference type="OrthoDB" id="6372240at2"/>
<evidence type="ECO:0000313" key="3">
    <source>
        <dbReference type="Proteomes" id="UP000198519"/>
    </source>
</evidence>
<evidence type="ECO:0000313" key="2">
    <source>
        <dbReference type="EMBL" id="SFM14166.1"/>
    </source>
</evidence>
<proteinExistence type="predicted"/>
<dbReference type="RefSeq" id="WP_092021164.1">
    <property type="nucleotide sequence ID" value="NZ_FOUE01000002.1"/>
</dbReference>
<organism evidence="2 3">
    <name type="scientific">Marinobacter zhejiangensis</name>
    <dbReference type="NCBI Taxonomy" id="488535"/>
    <lineage>
        <taxon>Bacteria</taxon>
        <taxon>Pseudomonadati</taxon>
        <taxon>Pseudomonadota</taxon>
        <taxon>Gammaproteobacteria</taxon>
        <taxon>Pseudomonadales</taxon>
        <taxon>Marinobacteraceae</taxon>
        <taxon>Marinobacter</taxon>
    </lineage>
</organism>
<protein>
    <submittedName>
        <fullName evidence="2">Uncharacterized protein</fullName>
    </submittedName>
</protein>
<name>A0A1I4NFK6_9GAMM</name>
<reference evidence="3" key="1">
    <citation type="submission" date="2016-10" db="EMBL/GenBank/DDBJ databases">
        <authorList>
            <person name="Varghese N."/>
            <person name="Submissions S."/>
        </authorList>
    </citation>
    <scope>NUCLEOTIDE SEQUENCE [LARGE SCALE GENOMIC DNA]</scope>
    <source>
        <strain evidence="3">CGMCC 1.7061</strain>
    </source>
</reference>
<feature type="region of interest" description="Disordered" evidence="1">
    <location>
        <begin position="1"/>
        <end position="20"/>
    </location>
</feature>